<dbReference type="EMBL" id="JEMT01023778">
    <property type="protein sequence ID" value="EXX63787.1"/>
    <property type="molecule type" value="Genomic_DNA"/>
</dbReference>
<accession>A0A015J2R5</accession>
<dbReference type="STRING" id="1432141.A0A015J2R5"/>
<keyword evidence="3" id="KW-1185">Reference proteome</keyword>
<name>A0A015J2R5_RHIIW</name>
<feature type="domain" description="Protein argonaute N-terminal" evidence="1">
    <location>
        <begin position="23"/>
        <end position="81"/>
    </location>
</feature>
<sequence>MEEATFQITQFVLRPDIGDEGSNIRVRTNFFEVTNMQDTNISHYDVTITPTVPKRLNWKVFNRFVEQYREEALGGARPVFDELSISYDV</sequence>
<dbReference type="OrthoDB" id="10252740at2759"/>
<reference evidence="2 3" key="1">
    <citation type="submission" date="2014-02" db="EMBL/GenBank/DDBJ databases">
        <title>Single nucleus genome sequencing reveals high similarity among nuclei of an endomycorrhizal fungus.</title>
        <authorList>
            <person name="Lin K."/>
            <person name="Geurts R."/>
            <person name="Zhang Z."/>
            <person name="Limpens E."/>
            <person name="Saunders D.G."/>
            <person name="Mu D."/>
            <person name="Pang E."/>
            <person name="Cao H."/>
            <person name="Cha H."/>
            <person name="Lin T."/>
            <person name="Zhou Q."/>
            <person name="Shang Y."/>
            <person name="Li Y."/>
            <person name="Ivanov S."/>
            <person name="Sharma T."/>
            <person name="Velzen R.V."/>
            <person name="Ruijter N.D."/>
            <person name="Aanen D.K."/>
            <person name="Win J."/>
            <person name="Kamoun S."/>
            <person name="Bisseling T."/>
            <person name="Huang S."/>
        </authorList>
    </citation>
    <scope>NUCLEOTIDE SEQUENCE [LARGE SCALE GENOMIC DNA]</scope>
    <source>
        <strain evidence="3">DAOM197198w</strain>
    </source>
</reference>
<organism evidence="2 3">
    <name type="scientific">Rhizophagus irregularis (strain DAOM 197198w)</name>
    <name type="common">Glomus intraradices</name>
    <dbReference type="NCBI Taxonomy" id="1432141"/>
    <lineage>
        <taxon>Eukaryota</taxon>
        <taxon>Fungi</taxon>
        <taxon>Fungi incertae sedis</taxon>
        <taxon>Mucoromycota</taxon>
        <taxon>Glomeromycotina</taxon>
        <taxon>Glomeromycetes</taxon>
        <taxon>Glomerales</taxon>
        <taxon>Glomeraceae</taxon>
        <taxon>Rhizophagus</taxon>
    </lineage>
</organism>
<gene>
    <name evidence="2" type="ORF">RirG_149110</name>
</gene>
<dbReference type="AlphaFoldDB" id="A0A015J2R5"/>
<comment type="caution">
    <text evidence="2">The sequence shown here is derived from an EMBL/GenBank/DDBJ whole genome shotgun (WGS) entry which is preliminary data.</text>
</comment>
<proteinExistence type="predicted"/>
<evidence type="ECO:0000313" key="2">
    <source>
        <dbReference type="EMBL" id="EXX63787.1"/>
    </source>
</evidence>
<protein>
    <recommendedName>
        <fullName evidence="1">Protein argonaute N-terminal domain-containing protein</fullName>
    </recommendedName>
</protein>
<dbReference type="InterPro" id="IPR032474">
    <property type="entry name" value="Argonaute_N"/>
</dbReference>
<dbReference type="Pfam" id="PF16486">
    <property type="entry name" value="ArgoN"/>
    <property type="match status" value="1"/>
</dbReference>
<evidence type="ECO:0000259" key="1">
    <source>
        <dbReference type="Pfam" id="PF16486"/>
    </source>
</evidence>
<dbReference type="Proteomes" id="UP000022910">
    <property type="component" value="Unassembled WGS sequence"/>
</dbReference>
<evidence type="ECO:0000313" key="3">
    <source>
        <dbReference type="Proteomes" id="UP000022910"/>
    </source>
</evidence>
<dbReference type="HOGENOM" id="CLU_165658_0_0_1"/>